<dbReference type="Proteomes" id="UP000198588">
    <property type="component" value="Unassembled WGS sequence"/>
</dbReference>
<dbReference type="OrthoDB" id="3190829at2"/>
<dbReference type="Gene3D" id="3.30.1330.30">
    <property type="match status" value="1"/>
</dbReference>
<dbReference type="GO" id="GO:0006396">
    <property type="term" value="P:RNA processing"/>
    <property type="evidence" value="ECO:0007669"/>
    <property type="project" value="InterPro"/>
</dbReference>
<dbReference type="SUPFAM" id="SSF75217">
    <property type="entry name" value="alpha/beta knot"/>
    <property type="match status" value="1"/>
</dbReference>
<dbReference type="STRING" id="1165689.SAMN02927914_03135"/>
<evidence type="ECO:0000256" key="1">
    <source>
        <dbReference type="ARBA" id="ARBA00022603"/>
    </source>
</evidence>
<gene>
    <name evidence="4" type="ORF">SAMN02927914_03135</name>
</gene>
<dbReference type="InterPro" id="IPR029028">
    <property type="entry name" value="Alpha/beta_knot_MTases"/>
</dbReference>
<dbReference type="PANTHER" id="PTHR43191">
    <property type="entry name" value="RRNA METHYLTRANSFERASE 3"/>
    <property type="match status" value="1"/>
</dbReference>
<name>A0A1G5YCL7_9HYPH</name>
<proteinExistence type="predicted"/>
<feature type="domain" description="tRNA/rRNA methyltransferase SpoU type" evidence="3">
    <location>
        <begin position="121"/>
        <end position="260"/>
    </location>
</feature>
<accession>A0A1G5YCL7</accession>
<evidence type="ECO:0000259" key="3">
    <source>
        <dbReference type="Pfam" id="PF00588"/>
    </source>
</evidence>
<keyword evidence="1 4" id="KW-0489">Methyltransferase</keyword>
<dbReference type="InterPro" id="IPR001537">
    <property type="entry name" value="SpoU_MeTrfase"/>
</dbReference>
<evidence type="ECO:0000313" key="4">
    <source>
        <dbReference type="EMBL" id="SDA80378.1"/>
    </source>
</evidence>
<evidence type="ECO:0000313" key="5">
    <source>
        <dbReference type="Proteomes" id="UP000198588"/>
    </source>
</evidence>
<dbReference type="GO" id="GO:0008173">
    <property type="term" value="F:RNA methyltransferase activity"/>
    <property type="evidence" value="ECO:0007669"/>
    <property type="project" value="InterPro"/>
</dbReference>
<dbReference type="InterPro" id="IPR051259">
    <property type="entry name" value="rRNA_Methyltransferase"/>
</dbReference>
<reference evidence="4 5" key="1">
    <citation type="submission" date="2016-10" db="EMBL/GenBank/DDBJ databases">
        <authorList>
            <person name="de Groot N.N."/>
        </authorList>
    </citation>
    <scope>NUCLEOTIDE SEQUENCE [LARGE SCALE GENOMIC DNA]</scope>
    <source>
        <strain evidence="4 5">CGMCC 1.12097</strain>
    </source>
</reference>
<sequence length="267" mass="28666">MDPIRIDDPQDPRVAAYLDIRERDLAGRQGRFVAEGKVVLDLLLSTGRFAAESVLVLENRLAGLEGILRKAPADLPVYVATSAVMDAIAGFHMHRGILAIGRKGAPQPAEALLDALPARALVVVLVGIANHDNMGSIFRNAAAFGADAVLLDATCCDPLYRKAIRVSVGAALKIPFASFSDVADFTATLDRRFYRQFALSPRGQTDIRDARPSERLALYLGTEGEGLPESLLARLHTVRIGMAQGFDSLNVAAASAIALHHFSANRD</sequence>
<organism evidence="4 5">
    <name type="scientific">Mesorhizobium qingshengii</name>
    <dbReference type="NCBI Taxonomy" id="1165689"/>
    <lineage>
        <taxon>Bacteria</taxon>
        <taxon>Pseudomonadati</taxon>
        <taxon>Pseudomonadota</taxon>
        <taxon>Alphaproteobacteria</taxon>
        <taxon>Hyphomicrobiales</taxon>
        <taxon>Phyllobacteriaceae</taxon>
        <taxon>Mesorhizobium</taxon>
    </lineage>
</organism>
<dbReference type="InterPro" id="IPR029026">
    <property type="entry name" value="tRNA_m1G_MTases_N"/>
</dbReference>
<dbReference type="Gene3D" id="3.40.1280.10">
    <property type="match status" value="1"/>
</dbReference>
<protein>
    <submittedName>
        <fullName evidence="4">tRNA G18 (Ribose-2'-O)-methylase SpoU</fullName>
    </submittedName>
</protein>
<dbReference type="Pfam" id="PF00588">
    <property type="entry name" value="SpoU_methylase"/>
    <property type="match status" value="1"/>
</dbReference>
<keyword evidence="2" id="KW-0808">Transferase</keyword>
<dbReference type="PANTHER" id="PTHR43191:SF12">
    <property type="entry name" value="RRNA METHYLASE"/>
    <property type="match status" value="1"/>
</dbReference>
<dbReference type="AlphaFoldDB" id="A0A1G5YCL7"/>
<dbReference type="CDD" id="cd18095">
    <property type="entry name" value="SpoU-like_rRNA-MTase"/>
    <property type="match status" value="1"/>
</dbReference>
<evidence type="ECO:0000256" key="2">
    <source>
        <dbReference type="ARBA" id="ARBA00022679"/>
    </source>
</evidence>
<dbReference type="GO" id="GO:0032259">
    <property type="term" value="P:methylation"/>
    <property type="evidence" value="ECO:0007669"/>
    <property type="project" value="UniProtKB-KW"/>
</dbReference>
<dbReference type="EMBL" id="FMXM01000009">
    <property type="protein sequence ID" value="SDA80378.1"/>
    <property type="molecule type" value="Genomic_DNA"/>
</dbReference>
<dbReference type="RefSeq" id="WP_091579418.1">
    <property type="nucleotide sequence ID" value="NZ_FMXM01000009.1"/>
</dbReference>
<dbReference type="SUPFAM" id="SSF55315">
    <property type="entry name" value="L30e-like"/>
    <property type="match status" value="1"/>
</dbReference>
<dbReference type="GO" id="GO:0003723">
    <property type="term" value="F:RNA binding"/>
    <property type="evidence" value="ECO:0007669"/>
    <property type="project" value="InterPro"/>
</dbReference>
<dbReference type="InterPro" id="IPR029064">
    <property type="entry name" value="Ribosomal_eL30-like_sf"/>
</dbReference>